<keyword evidence="2" id="KW-0678">Repressor</keyword>
<sequence>MDETEESKEQKNLVTPAASTSKPKNLDPNPSPFSIHQAEGLDQLNYSSEYGSFTGQNRFEEATVSVIFLRSEDEGLVTSSNLCPAVLAGNSFQIEHLVPFYANDTGMTNTSKHAKGIAVLGENFTRSVPECQRKVEELFGTGDIQPFKISQILTMMVISDHSDDHPLTDPENFPWDPNVFYETINMMLPGLNWKDVLEGMDNPYFTVKSNGSFRFLFTLFKLAFTDKEFPINVLYTPWKNNKAGHLSCLNKIIYHRHIFDLRDYPHTLTNISCLKVMPDENDREVLVWRMIELVDCLFQLGENTSLSQLIFAMFKTPVNVCPDIFCLTVAQLQSHSTQFRVYVLKLAVTQLLSGHQNAVPVLNFIWTCENMDAFKSMLLSAFTEYYTSQPEDQSRLTKILEIAHELKPNGLGELFKTNHYTFLIDLACLAARRDFLKLDKFLDDKLNEVGDPFAQHLLHFLRRKCTLVNSEISQIIFTALYARVNTMSWLLNDMNSLLNKNLLPASVRVYYNSNGLLTRSTPSVPNSMDFRPTGRDIGQGGGGPTPAPSMATPYAAEDDLTNAVFSDTIQTQANTYFQQIYDCNNPLQVNEFLRTMKRFSISNNTQEKELLSCLLKNLFDEFRFFAEYPERELKTTAKVYGGIIREGIVLNMKFATAIRRILEALHAPRATLLNMFGIVAINECRAILHKYTKICQTIHAMPAFEWFPEDLKEYIVSGIQGVLPPNHVAQNELQLINENARTTPSNNHGQATTPVAGMRFAPRNNTGQSLGVTNCESLIQATRAEGREIEAPDSTVEERVSFLCNNLTLSTMPAKCEEMKELIRSQNRDILIPWLAQYLVMKRVSMEPNLQNVYNSFLISVKDEKLDEAILTETYRSINVLLRSDMRRAASNFTDRMLLKNLGFWLGFITIARDEPILYDELNIKGLLMDAFFRGQHELLYVVPFVTKVLISTAKSVAFSPRCTWINGILKVLAEIHNEPDLKLNLKFEIEVLCKDLQLHLKDIEITGVLKDQSRLPNLFPQRTGFGDVSPTINGFGSHYRTPTEGLETQRIQMSSIMSNTIPSSSANGTFSQTPGHGMPSFPAGSAPTPSSLQSTFVSSSSNHYGPYVDQGDTDWTQFLNTLDMIIGQMQAPTHLKAMIRHAVSHAVREMVGGITDRAIAVAVTATEALVKKDFALNPDELQMRRAAQQMMRNMTAGMAMISCRDPLLQAMQAYLRNLLAQNNQQIDLPKTAEEILTASTEATIECATNYVVKCACEKGLREIDRRMEKEYMTRRLCRQEGRPYKADPSLVALNPSLPEPLRRLPGTNDEASFKVYEDFHKPLSLSLSETPSEMIEEFRRPVQQFDRAPSANQMEYANRLVSQPAVVRPRPASVENLGSFPNGNGDVGNLSSRPSSFINPIEQRRGGDEFQGKVESILREWINMCYQPNIARDPQPALTSIVNMMRENGILVTDEMITQFFKVCADICFDVAYRLLRNENSGNLNVKQRCYFTLDAFVRLTCLMIKYSADGNHSTKLNLLKRVLAIITQAVMSDHDHKQTDFNGMPFMRIIIQMFNELTTEDPALDPISWDIVECFFQALFIIQPRRVPGFVFHWLEIIGHRIVLTRLFQGRYDFQRSTAVYIQLLVSHLRFLGPFLRSSRIHPNIHELYKGTLRIMFVILHDFPEILCEYHYVLCDVIQPNCIQLRNLVLSAYPKDLMIPDPISLSKESIEKLPEMNEDPKLHREMSSLVSKEIGEKLDEYLKRRVQVSFLTELPSILMLNPSQGCKYNISTVNAVVVHVGTRAIDQLHEKSLSINMTNVMNTAFMDIFQSLAASLCTQGRYLLFNAIANQLRYPNSHTNYFSCVILVLFLHAHNSEVQEQITRTLFERLVAQKPHPWGLLITFVELIRNPQYNFWKHNFVHCATDIEGMLIGVANWVQADQAGRLTGPLMANRPARPQ</sequence>
<evidence type="ECO:0000256" key="1">
    <source>
        <dbReference type="ARBA" id="ARBA00004123"/>
    </source>
</evidence>
<dbReference type="PANTHER" id="PTHR13162">
    <property type="entry name" value="CCR4-NOT TRANSCRIPTION COMPLEX"/>
    <property type="match status" value="1"/>
</dbReference>
<proteinExistence type="inferred from homology"/>
<evidence type="ECO:0000256" key="3">
    <source>
        <dbReference type="ARBA" id="ARBA00023015"/>
    </source>
</evidence>
<dbReference type="Proteomes" id="UP000582659">
    <property type="component" value="Unassembled WGS sequence"/>
</dbReference>
<feature type="domain" description="CCR4-NOT transcription complex subunit 1 TTP binding" evidence="11">
    <location>
        <begin position="560"/>
        <end position="721"/>
    </location>
</feature>
<dbReference type="GO" id="GO:0000288">
    <property type="term" value="P:nuclear-transcribed mRNA catabolic process, deadenylation-dependent decay"/>
    <property type="evidence" value="ECO:0007669"/>
    <property type="project" value="TreeGrafter"/>
</dbReference>
<comment type="caution">
    <text evidence="13">The sequence shown here is derived from an EMBL/GenBank/DDBJ whole genome shotgun (WGS) entry which is preliminary data.</text>
</comment>
<evidence type="ECO:0000259" key="10">
    <source>
        <dbReference type="Pfam" id="PF16415"/>
    </source>
</evidence>
<dbReference type="InterPro" id="IPR032193">
    <property type="entry name" value="CNOT1_TTP_bind"/>
</dbReference>
<protein>
    <submittedName>
        <fullName evidence="13">(pine wood nematode) hypothetical protein</fullName>
    </submittedName>
</protein>
<dbReference type="Pfam" id="PF12842">
    <property type="entry name" value="DUF3819"/>
    <property type="match status" value="1"/>
</dbReference>
<evidence type="ECO:0000256" key="5">
    <source>
        <dbReference type="ARBA" id="ARBA00023242"/>
    </source>
</evidence>
<dbReference type="Proteomes" id="UP000659654">
    <property type="component" value="Unassembled WGS sequence"/>
</dbReference>
<evidence type="ECO:0000313" key="13">
    <source>
        <dbReference type="EMBL" id="CAD5220950.1"/>
    </source>
</evidence>
<dbReference type="Gene3D" id="1.25.40.800">
    <property type="match status" value="1"/>
</dbReference>
<evidence type="ECO:0000256" key="4">
    <source>
        <dbReference type="ARBA" id="ARBA00023163"/>
    </source>
</evidence>
<keyword evidence="3" id="KW-0805">Transcription regulation</keyword>
<feature type="domain" description="CCR4-NOT transcription complex subunit 1 HEAT repeat" evidence="12">
    <location>
        <begin position="348"/>
        <end position="467"/>
    </location>
</feature>
<evidence type="ECO:0000259" key="9">
    <source>
        <dbReference type="Pfam" id="PF12842"/>
    </source>
</evidence>
<dbReference type="SMR" id="A0A7I8WJW9"/>
<feature type="domain" description="CCR4-NOT transcription complex subunit 1 CAF1-binding" evidence="10">
    <location>
        <begin position="789"/>
        <end position="1016"/>
    </location>
</feature>
<dbReference type="InterPro" id="IPR024557">
    <property type="entry name" value="CNOT1_dom_4"/>
</dbReference>
<dbReference type="InterPro" id="IPR032194">
    <property type="entry name" value="CNOT1_HEAT"/>
</dbReference>
<dbReference type="Gene3D" id="1.25.40.840">
    <property type="entry name" value="CCR4-NOT transcription complex subunit 1 TTP binding domain"/>
    <property type="match status" value="1"/>
</dbReference>
<feature type="domain" description="CCR4-Not complex component Not1 C-terminal" evidence="8">
    <location>
        <begin position="1558"/>
        <end position="1913"/>
    </location>
</feature>
<evidence type="ECO:0000259" key="12">
    <source>
        <dbReference type="Pfam" id="PF16418"/>
    </source>
</evidence>
<dbReference type="GO" id="GO:0005634">
    <property type="term" value="C:nucleus"/>
    <property type="evidence" value="ECO:0007669"/>
    <property type="project" value="UniProtKB-SubCell"/>
</dbReference>
<evidence type="ECO:0000313" key="14">
    <source>
        <dbReference type="Proteomes" id="UP000659654"/>
    </source>
</evidence>
<evidence type="ECO:0000259" key="11">
    <source>
        <dbReference type="Pfam" id="PF16417"/>
    </source>
</evidence>
<keyword evidence="5" id="KW-0539">Nucleus</keyword>
<dbReference type="GO" id="GO:0000932">
    <property type="term" value="C:P-body"/>
    <property type="evidence" value="ECO:0007669"/>
    <property type="project" value="TreeGrafter"/>
</dbReference>
<feature type="domain" description="CCR4-NOT transcription complex subunit 1" evidence="9">
    <location>
        <begin position="1135"/>
        <end position="1278"/>
    </location>
</feature>
<feature type="region of interest" description="Disordered" evidence="7">
    <location>
        <begin position="1"/>
        <end position="36"/>
    </location>
</feature>
<dbReference type="Pfam" id="PF04054">
    <property type="entry name" value="Not1"/>
    <property type="match status" value="1"/>
</dbReference>
<dbReference type="Gene3D" id="1.25.40.790">
    <property type="match status" value="1"/>
</dbReference>
<keyword evidence="14" id="KW-1185">Reference proteome</keyword>
<dbReference type="EMBL" id="CAJFCV020000003">
    <property type="protein sequence ID" value="CAG9107472.1"/>
    <property type="molecule type" value="Genomic_DNA"/>
</dbReference>
<evidence type="ECO:0000256" key="6">
    <source>
        <dbReference type="ARBA" id="ARBA00025717"/>
    </source>
</evidence>
<dbReference type="GO" id="GO:0030015">
    <property type="term" value="C:CCR4-NOT core complex"/>
    <property type="evidence" value="ECO:0007669"/>
    <property type="project" value="InterPro"/>
</dbReference>
<dbReference type="PANTHER" id="PTHR13162:SF8">
    <property type="entry name" value="CCR4-NOT TRANSCRIPTION COMPLEX SUBUNIT 1"/>
    <property type="match status" value="1"/>
</dbReference>
<dbReference type="InterPro" id="IPR032191">
    <property type="entry name" value="CNOT1_CAF1_bind"/>
</dbReference>
<organism evidence="13 14">
    <name type="scientific">Bursaphelenchus xylophilus</name>
    <name type="common">Pinewood nematode worm</name>
    <name type="synonym">Aphelenchoides xylophilus</name>
    <dbReference type="NCBI Taxonomy" id="6326"/>
    <lineage>
        <taxon>Eukaryota</taxon>
        <taxon>Metazoa</taxon>
        <taxon>Ecdysozoa</taxon>
        <taxon>Nematoda</taxon>
        <taxon>Chromadorea</taxon>
        <taxon>Rhabditida</taxon>
        <taxon>Tylenchina</taxon>
        <taxon>Tylenchomorpha</taxon>
        <taxon>Aphelenchoidea</taxon>
        <taxon>Aphelenchoididae</taxon>
        <taxon>Bursaphelenchus</taxon>
    </lineage>
</organism>
<dbReference type="InterPro" id="IPR038535">
    <property type="entry name" value="CNOT1_TTP_bind_sf"/>
</dbReference>
<dbReference type="GO" id="GO:0060090">
    <property type="term" value="F:molecular adaptor activity"/>
    <property type="evidence" value="ECO:0007669"/>
    <property type="project" value="TreeGrafter"/>
</dbReference>
<gene>
    <name evidence="13" type="ORF">BXYJ_LOCUS6434</name>
</gene>
<dbReference type="OrthoDB" id="1933107at2759"/>
<dbReference type="EMBL" id="CAJFDI010000003">
    <property type="protein sequence ID" value="CAD5220950.1"/>
    <property type="molecule type" value="Genomic_DNA"/>
</dbReference>
<evidence type="ECO:0000256" key="7">
    <source>
        <dbReference type="SAM" id="MobiDB-lite"/>
    </source>
</evidence>
<evidence type="ECO:0000259" key="8">
    <source>
        <dbReference type="Pfam" id="PF04054"/>
    </source>
</evidence>
<dbReference type="InterPro" id="IPR040398">
    <property type="entry name" value="Not1"/>
</dbReference>
<accession>A0A7I8WJW9</accession>
<dbReference type="InterPro" id="IPR007196">
    <property type="entry name" value="CCR4-Not_Not1_C"/>
</dbReference>
<comment type="similarity">
    <text evidence="6">Belongs to the CNOT1 family.</text>
</comment>
<name>A0A7I8WJW9_BURXY</name>
<comment type="subcellular location">
    <subcellularLocation>
        <location evidence="1">Nucleus</location>
    </subcellularLocation>
</comment>
<dbReference type="GO" id="GO:0017148">
    <property type="term" value="P:negative regulation of translation"/>
    <property type="evidence" value="ECO:0007669"/>
    <property type="project" value="InterPro"/>
</dbReference>
<evidence type="ECO:0000256" key="2">
    <source>
        <dbReference type="ARBA" id="ARBA00022491"/>
    </source>
</evidence>
<feature type="region of interest" description="Disordered" evidence="7">
    <location>
        <begin position="1063"/>
        <end position="1097"/>
    </location>
</feature>
<dbReference type="Gene3D" id="1.25.40.180">
    <property type="match status" value="1"/>
</dbReference>
<reference evidence="13" key="1">
    <citation type="submission" date="2020-09" db="EMBL/GenBank/DDBJ databases">
        <authorList>
            <person name="Kikuchi T."/>
        </authorList>
    </citation>
    <scope>NUCLEOTIDE SEQUENCE</scope>
    <source>
        <strain evidence="13">Ka4C1</strain>
    </source>
</reference>
<dbReference type="Pfam" id="PF16417">
    <property type="entry name" value="CNOT1_TTP_bind"/>
    <property type="match status" value="1"/>
</dbReference>
<dbReference type="Pfam" id="PF16415">
    <property type="entry name" value="CNOT1_CAF1_bind"/>
    <property type="match status" value="1"/>
</dbReference>
<dbReference type="Pfam" id="PF16418">
    <property type="entry name" value="CNOT1_HEAT"/>
    <property type="match status" value="1"/>
</dbReference>
<keyword evidence="4" id="KW-0804">Transcription</keyword>